<dbReference type="EMBL" id="FPAB01000001">
    <property type="protein sequence ID" value="SFS31247.1"/>
    <property type="molecule type" value="Genomic_DNA"/>
</dbReference>
<sequence>MSEELRPSAEITAADWIGPRLGGAFGAVRRTVPGGFAAYARIFHPADDHTWAEVAAATGRTAHPLMQWHALMGLPEPFSRHEPLWDGYPPELGRLDPADFVRLRTVLARHTGTADACWFGLWEGYGAVDLPPGAAALPHVELPGREYLLFSGALDGAWPPWFADRSPNLCWPADRAWCLASEIDFDSTLVGGSTALVGELLRTPGLEVAAVGPDDSLAVDADRVNPVPEPDPGTAPGGGRRGPWWRRSWRSR</sequence>
<accession>A0A1I6NTG3</accession>
<keyword evidence="3" id="KW-1185">Reference proteome</keyword>
<dbReference type="Proteomes" id="UP000198873">
    <property type="component" value="Unassembled WGS sequence"/>
</dbReference>
<protein>
    <submittedName>
        <fullName evidence="2">Uncharacterized protein</fullName>
    </submittedName>
</protein>
<name>A0A1I6NTG3_9ACTN</name>
<reference evidence="3" key="1">
    <citation type="submission" date="2016-10" db="EMBL/GenBank/DDBJ databases">
        <authorList>
            <person name="Varghese N."/>
            <person name="Submissions S."/>
        </authorList>
    </citation>
    <scope>NUCLEOTIDE SEQUENCE [LARGE SCALE GENOMIC DNA]</scope>
    <source>
        <strain evidence="3">CGMCC 4.7047</strain>
    </source>
</reference>
<proteinExistence type="predicted"/>
<evidence type="ECO:0000256" key="1">
    <source>
        <dbReference type="SAM" id="MobiDB-lite"/>
    </source>
</evidence>
<feature type="compositionally biased region" description="Basic residues" evidence="1">
    <location>
        <begin position="243"/>
        <end position="252"/>
    </location>
</feature>
<dbReference type="RefSeq" id="WP_175542880.1">
    <property type="nucleotide sequence ID" value="NZ_FPAB01000001.1"/>
</dbReference>
<organism evidence="2 3">
    <name type="scientific">Streptomyces harbinensis</name>
    <dbReference type="NCBI Taxonomy" id="1176198"/>
    <lineage>
        <taxon>Bacteria</taxon>
        <taxon>Bacillati</taxon>
        <taxon>Actinomycetota</taxon>
        <taxon>Actinomycetes</taxon>
        <taxon>Kitasatosporales</taxon>
        <taxon>Streptomycetaceae</taxon>
        <taxon>Streptomyces</taxon>
    </lineage>
</organism>
<gene>
    <name evidence="2" type="ORF">SAMN05444716_10126</name>
</gene>
<feature type="region of interest" description="Disordered" evidence="1">
    <location>
        <begin position="217"/>
        <end position="252"/>
    </location>
</feature>
<dbReference type="STRING" id="1176198.SAMN05444716_10126"/>
<evidence type="ECO:0000313" key="3">
    <source>
        <dbReference type="Proteomes" id="UP000198873"/>
    </source>
</evidence>
<evidence type="ECO:0000313" key="2">
    <source>
        <dbReference type="EMBL" id="SFS31247.1"/>
    </source>
</evidence>
<dbReference type="AlphaFoldDB" id="A0A1I6NTG3"/>